<dbReference type="AlphaFoldDB" id="C5FCS5"/>
<evidence type="ECO:0000256" key="1">
    <source>
        <dbReference type="SAM" id="MobiDB-lite"/>
    </source>
</evidence>
<protein>
    <submittedName>
        <fullName evidence="2">Uncharacterized protein</fullName>
    </submittedName>
</protein>
<keyword evidence="3" id="KW-1185">Reference proteome</keyword>
<dbReference type="HOGENOM" id="CLU_2319861_0_0_1"/>
<sequence length="99" mass="10727">MGKAREAREKQQKDSGKGALCADSGCDSGCCGWCWSWFLPVLAQIERWMTFHGYGQYSTWPIIYAASACLSRTEPGSATTLHIQGEISSKSGSLGVFKG</sequence>
<organism evidence="2 3">
    <name type="scientific">Arthroderma otae (strain ATCC MYA-4605 / CBS 113480)</name>
    <name type="common">Microsporum canis</name>
    <dbReference type="NCBI Taxonomy" id="554155"/>
    <lineage>
        <taxon>Eukaryota</taxon>
        <taxon>Fungi</taxon>
        <taxon>Dikarya</taxon>
        <taxon>Ascomycota</taxon>
        <taxon>Pezizomycotina</taxon>
        <taxon>Eurotiomycetes</taxon>
        <taxon>Eurotiomycetidae</taxon>
        <taxon>Onygenales</taxon>
        <taxon>Arthrodermataceae</taxon>
        <taxon>Microsporum</taxon>
    </lineage>
</organism>
<gene>
    <name evidence="2" type="ORF">MCYG_00497</name>
</gene>
<dbReference type="GeneID" id="9225615"/>
<dbReference type="RefSeq" id="XP_002850393.1">
    <property type="nucleotide sequence ID" value="XM_002850347.1"/>
</dbReference>
<reference evidence="3" key="1">
    <citation type="journal article" date="2012" name="MBio">
        <title>Comparative genome analysis of Trichophyton rubrum and related dermatophytes reveals candidate genes involved in infection.</title>
        <authorList>
            <person name="Martinez D.A."/>
            <person name="Oliver B.G."/>
            <person name="Graeser Y."/>
            <person name="Goldberg J.M."/>
            <person name="Li W."/>
            <person name="Martinez-Rossi N.M."/>
            <person name="Monod M."/>
            <person name="Shelest E."/>
            <person name="Barton R.C."/>
            <person name="Birch E."/>
            <person name="Brakhage A.A."/>
            <person name="Chen Z."/>
            <person name="Gurr S.J."/>
            <person name="Heiman D."/>
            <person name="Heitman J."/>
            <person name="Kosti I."/>
            <person name="Rossi A."/>
            <person name="Saif S."/>
            <person name="Samalova M."/>
            <person name="Saunders C.W."/>
            <person name="Shea T."/>
            <person name="Summerbell R.C."/>
            <person name="Xu J."/>
            <person name="Young S."/>
            <person name="Zeng Q."/>
            <person name="Birren B.W."/>
            <person name="Cuomo C.A."/>
            <person name="White T.C."/>
        </authorList>
    </citation>
    <scope>NUCLEOTIDE SEQUENCE [LARGE SCALE GENOMIC DNA]</scope>
    <source>
        <strain evidence="3">ATCC MYA-4605 / CBS 113480</strain>
    </source>
</reference>
<dbReference type="EMBL" id="DS995701">
    <property type="protein sequence ID" value="EEQ27609.1"/>
    <property type="molecule type" value="Genomic_DNA"/>
</dbReference>
<dbReference type="Proteomes" id="UP000002035">
    <property type="component" value="Unassembled WGS sequence"/>
</dbReference>
<feature type="compositionally biased region" description="Basic and acidic residues" evidence="1">
    <location>
        <begin position="1"/>
        <end position="16"/>
    </location>
</feature>
<feature type="region of interest" description="Disordered" evidence="1">
    <location>
        <begin position="1"/>
        <end position="20"/>
    </location>
</feature>
<accession>C5FCS5</accession>
<name>C5FCS5_ARTOC</name>
<evidence type="ECO:0000313" key="2">
    <source>
        <dbReference type="EMBL" id="EEQ27609.1"/>
    </source>
</evidence>
<dbReference type="VEuPathDB" id="FungiDB:MCYG_00497"/>
<proteinExistence type="predicted"/>
<evidence type="ECO:0000313" key="3">
    <source>
        <dbReference type="Proteomes" id="UP000002035"/>
    </source>
</evidence>